<name>A0A164GAM3_9CRUS</name>
<protein>
    <submittedName>
        <fullName evidence="1">Uncharacterized protein</fullName>
    </submittedName>
</protein>
<dbReference type="Proteomes" id="UP000076858">
    <property type="component" value="Unassembled WGS sequence"/>
</dbReference>
<evidence type="ECO:0000313" key="1">
    <source>
        <dbReference type="EMBL" id="KZR98731.1"/>
    </source>
</evidence>
<proteinExistence type="predicted"/>
<dbReference type="SUPFAM" id="SSF53850">
    <property type="entry name" value="Periplasmic binding protein-like II"/>
    <property type="match status" value="1"/>
</dbReference>
<reference evidence="1 2" key="1">
    <citation type="submission" date="2016-03" db="EMBL/GenBank/DDBJ databases">
        <title>EvidentialGene: Evidence-directed Construction of Genes on Genomes.</title>
        <authorList>
            <person name="Gilbert D.G."/>
            <person name="Choi J.-H."/>
            <person name="Mockaitis K."/>
            <person name="Colbourne J."/>
            <person name="Pfrender M."/>
        </authorList>
    </citation>
    <scope>NUCLEOTIDE SEQUENCE [LARGE SCALE GENOMIC DNA]</scope>
    <source>
        <strain evidence="1 2">Xinb3</strain>
        <tissue evidence="1">Complete organism</tissue>
    </source>
</reference>
<evidence type="ECO:0000313" key="2">
    <source>
        <dbReference type="Proteomes" id="UP000076858"/>
    </source>
</evidence>
<organism evidence="1 2">
    <name type="scientific">Daphnia magna</name>
    <dbReference type="NCBI Taxonomy" id="35525"/>
    <lineage>
        <taxon>Eukaryota</taxon>
        <taxon>Metazoa</taxon>
        <taxon>Ecdysozoa</taxon>
        <taxon>Arthropoda</taxon>
        <taxon>Crustacea</taxon>
        <taxon>Branchiopoda</taxon>
        <taxon>Diplostraca</taxon>
        <taxon>Cladocera</taxon>
        <taxon>Anomopoda</taxon>
        <taxon>Daphniidae</taxon>
        <taxon>Daphnia</taxon>
    </lineage>
</organism>
<dbReference type="Gene3D" id="3.40.190.10">
    <property type="entry name" value="Periplasmic binding protein-like II"/>
    <property type="match status" value="1"/>
</dbReference>
<dbReference type="EMBL" id="LRGB01016031">
    <property type="protein sequence ID" value="KZR98731.1"/>
    <property type="molecule type" value="Genomic_DNA"/>
</dbReference>
<gene>
    <name evidence="1" type="ORF">APZ42_005719</name>
</gene>
<sequence>SQLGMGLDIFSKMAREGTGVYAGRKHDKVVMIGQSFSDNYVHFIKAQNAPYTFEDVFKQKNVKIGVTKAGSSDEMTYRFVMEEYGQSYDKLRANGWKIVQGDYNELASSYKDGQVDYVFLVLGIPGAAVIDMGTGRKGE</sequence>
<keyword evidence="2" id="KW-1185">Reference proteome</keyword>
<feature type="non-terminal residue" evidence="1">
    <location>
        <position position="139"/>
    </location>
</feature>
<dbReference type="InterPro" id="IPR011852">
    <property type="entry name" value="TRAP_TAXI"/>
</dbReference>
<accession>A0A164GAM3</accession>
<dbReference type="AlphaFoldDB" id="A0A164GAM3"/>
<feature type="non-terminal residue" evidence="1">
    <location>
        <position position="1"/>
    </location>
</feature>
<comment type="caution">
    <text evidence="1">The sequence shown here is derived from an EMBL/GenBank/DDBJ whole genome shotgun (WGS) entry which is preliminary data.</text>
</comment>
<dbReference type="Pfam" id="PF16868">
    <property type="entry name" value="NMT1_3"/>
    <property type="match status" value="1"/>
</dbReference>